<dbReference type="Proteomes" id="UP001057998">
    <property type="component" value="Chromosome 2"/>
</dbReference>
<name>A0ABY5GL10_9GAMM</name>
<sequence>MKDLILKIFAYTCYLPFQFMFSYVVGPILGAILLVGGLGVLMLILGYEDGVKVFRQEWRESAALI</sequence>
<evidence type="ECO:0000313" key="3">
    <source>
        <dbReference type="Proteomes" id="UP001057998"/>
    </source>
</evidence>
<keyword evidence="1" id="KW-1133">Transmembrane helix</keyword>
<evidence type="ECO:0000256" key="1">
    <source>
        <dbReference type="SAM" id="Phobius"/>
    </source>
</evidence>
<protein>
    <submittedName>
        <fullName evidence="2">Uncharacterized protein</fullName>
    </submittedName>
</protein>
<dbReference type="EMBL" id="CP101509">
    <property type="protein sequence ID" value="UTV29425.1"/>
    <property type="molecule type" value="Genomic_DNA"/>
</dbReference>
<keyword evidence="1" id="KW-0812">Transmembrane</keyword>
<gene>
    <name evidence="2" type="ORF">NNL38_20610</name>
</gene>
<evidence type="ECO:0000313" key="2">
    <source>
        <dbReference type="EMBL" id="UTV29425.1"/>
    </source>
</evidence>
<organism evidence="2 3">
    <name type="scientific">Photobacterium atrarenae</name>
    <dbReference type="NCBI Taxonomy" id="865757"/>
    <lineage>
        <taxon>Bacteria</taxon>
        <taxon>Pseudomonadati</taxon>
        <taxon>Pseudomonadota</taxon>
        <taxon>Gammaproteobacteria</taxon>
        <taxon>Vibrionales</taxon>
        <taxon>Vibrionaceae</taxon>
        <taxon>Photobacterium</taxon>
    </lineage>
</organism>
<keyword evidence="1" id="KW-0472">Membrane</keyword>
<keyword evidence="3" id="KW-1185">Reference proteome</keyword>
<reference evidence="2" key="1">
    <citation type="submission" date="2022-07" db="EMBL/GenBank/DDBJ databases">
        <title>Genome sequencing of Photobacterium atrarenae GJH2-4.</title>
        <authorList>
            <person name="Park S.-J."/>
        </authorList>
    </citation>
    <scope>NUCLEOTIDE SEQUENCE</scope>
    <source>
        <strain evidence="2">GJH2-4</strain>
    </source>
</reference>
<accession>A0ABY5GL10</accession>
<feature type="transmembrane region" description="Helical" evidence="1">
    <location>
        <begin position="20"/>
        <end position="45"/>
    </location>
</feature>
<dbReference type="RefSeq" id="WP_255390741.1">
    <property type="nucleotide sequence ID" value="NZ_CP101509.1"/>
</dbReference>
<proteinExistence type="predicted"/>